<evidence type="ECO:0000313" key="1">
    <source>
        <dbReference type="EMBL" id="ASF42213.1"/>
    </source>
</evidence>
<dbReference type="EMBL" id="CP022022">
    <property type="protein sequence ID" value="ASF42213.1"/>
    <property type="molecule type" value="Genomic_DNA"/>
</dbReference>
<organism evidence="1 2">
    <name type="scientific">Capnocytophaga endodontalis</name>
    <dbReference type="NCBI Taxonomy" id="2708117"/>
    <lineage>
        <taxon>Bacteria</taxon>
        <taxon>Pseudomonadati</taxon>
        <taxon>Bacteroidota</taxon>
        <taxon>Flavobacteriia</taxon>
        <taxon>Flavobacteriales</taxon>
        <taxon>Flavobacteriaceae</taxon>
        <taxon>Capnocytophaga</taxon>
    </lineage>
</organism>
<dbReference type="KEGG" id="capn:CBG49_03420"/>
<keyword evidence="2" id="KW-1185">Reference proteome</keyword>
<gene>
    <name evidence="1" type="ORF">CBG49_03420</name>
</gene>
<reference evidence="2" key="1">
    <citation type="submission" date="2017-06" db="EMBL/GenBank/DDBJ databases">
        <title>Complete genome sequence of Capnocytophaga sp. KCOM 1579 (=ChDC OS43) isolated from a human refractory periapical abscess lesion.</title>
        <authorList>
            <person name="Kook J.-K."/>
            <person name="Park S.-N."/>
            <person name="Lim Y.K."/>
            <person name="Roh H."/>
        </authorList>
    </citation>
    <scope>NUCLEOTIDE SEQUENCE [LARGE SCALE GENOMIC DNA]</scope>
    <source>
        <strain evidence="2">ChDC OS43</strain>
    </source>
</reference>
<protein>
    <submittedName>
        <fullName evidence="1">Uncharacterized protein</fullName>
    </submittedName>
</protein>
<accession>A0A1Z4BLR2</accession>
<name>A0A1Z4BLR2_9FLAO</name>
<dbReference type="Proteomes" id="UP000197007">
    <property type="component" value="Chromosome"/>
</dbReference>
<dbReference type="RefSeq" id="WP_088593383.1">
    <property type="nucleotide sequence ID" value="NZ_CP022022.1"/>
</dbReference>
<dbReference type="AlphaFoldDB" id="A0A1Z4BLR2"/>
<sequence>MFSDTKTNIQTDKFNTVHELVECINDYWYEYISEGFNFLKKEIHFIADFFPFIELGVLPFSITEYVQKQLSYLELTYNDFEIKATTLKKDFFANLSKYRGHIDEKTREQHLVNLLLCFFSNHLESEESIIYYVLDDLLFFKVPEEFIIEKLHQYFAEIIHIIDHKE</sequence>
<evidence type="ECO:0000313" key="2">
    <source>
        <dbReference type="Proteomes" id="UP000197007"/>
    </source>
</evidence>
<proteinExistence type="predicted"/>